<keyword evidence="1" id="KW-0732">Signal</keyword>
<feature type="domain" description="DUF5648" evidence="2">
    <location>
        <begin position="50"/>
        <end position="185"/>
    </location>
</feature>
<name>F9VE14_LACGL</name>
<organism evidence="3 4">
    <name type="scientific">Lactococcus garvieae (strain Lg2)</name>
    <name type="common">Enterococcus seriolicida</name>
    <dbReference type="NCBI Taxonomy" id="420890"/>
    <lineage>
        <taxon>Bacteria</taxon>
        <taxon>Bacillati</taxon>
        <taxon>Bacillota</taxon>
        <taxon>Bacilli</taxon>
        <taxon>Lactobacillales</taxon>
        <taxon>Streptococcaceae</taxon>
        <taxon>Lactococcus</taxon>
    </lineage>
</organism>
<dbReference type="PATRIC" id="fig|420890.5.peg.1099"/>
<feature type="signal peptide" evidence="1">
    <location>
        <begin position="1"/>
        <end position="40"/>
    </location>
</feature>
<proteinExistence type="predicted"/>
<accession>F9VE14</accession>
<gene>
    <name evidence="3" type="ordered locus">LCGL_1105</name>
</gene>
<reference evidence="3 4" key="1">
    <citation type="journal article" date="2011" name="PLoS ONE">
        <title>Complete genome sequence and comparative analysis of the fish pathogen Lactococcus garvieae.</title>
        <authorList>
            <person name="Morita H."/>
            <person name="Toh H."/>
            <person name="Oshima K."/>
            <person name="Yoshizaki M."/>
            <person name="Kawanishi M."/>
            <person name="Nakaya K."/>
            <person name="Suzuki T."/>
            <person name="Miyauchi E."/>
            <person name="Ishii Y."/>
            <person name="Tanabe S."/>
            <person name="Murakami M."/>
            <person name="Hattori M."/>
        </authorList>
    </citation>
    <scope>NUCLEOTIDE SEQUENCE [LARGE SCALE GENOMIC DNA]</scope>
    <source>
        <strain evidence="3 4">Lg2</strain>
    </source>
</reference>
<evidence type="ECO:0000313" key="4">
    <source>
        <dbReference type="Proteomes" id="UP000008520"/>
    </source>
</evidence>
<protein>
    <submittedName>
        <fullName evidence="3">Hypothetical phage protein</fullName>
    </submittedName>
</protein>
<keyword evidence="4" id="KW-1185">Reference proteome</keyword>
<sequence>MNITCANHVKRVRRNFMKWKKNLSLLTIAVTSLTASLVFATNTKADSVNVYRLYNKVSMEHLYTASKNEYQSLPKISRDWKQEGINFRAQGNPGQGTKAILRVYNPRSGEHLYTSDNYEAQVLTTKNGWRNEGVAFYSQTKSTKAVYRLYNPAAGIGAHFTTMDAYEKNILASRGWKYEGIAWYAADPSTTTVYVAGTDSKVYWYSRKSLLDYGNKVGNPVNQSQIIVMTEQAALNQNLRHSSKE</sequence>
<dbReference type="Pfam" id="PF18885">
    <property type="entry name" value="DUF5648"/>
    <property type="match status" value="1"/>
</dbReference>
<dbReference type="AlphaFoldDB" id="F9VE14"/>
<evidence type="ECO:0000313" key="3">
    <source>
        <dbReference type="EMBL" id="BAK60565.1"/>
    </source>
</evidence>
<evidence type="ECO:0000256" key="1">
    <source>
        <dbReference type="SAM" id="SignalP"/>
    </source>
</evidence>
<evidence type="ECO:0000259" key="2">
    <source>
        <dbReference type="Pfam" id="PF18885"/>
    </source>
</evidence>
<dbReference type="HOGENOM" id="CLU_1193618_0_0_9"/>
<dbReference type="KEGG" id="lgv:LCGL_1105"/>
<dbReference type="Proteomes" id="UP000008520">
    <property type="component" value="Chromosome"/>
</dbReference>
<dbReference type="STRING" id="420890.LCGL_1105"/>
<dbReference type="eggNOG" id="COG0584">
    <property type="taxonomic scope" value="Bacteria"/>
</dbReference>
<dbReference type="EMBL" id="AP009333">
    <property type="protein sequence ID" value="BAK60565.1"/>
    <property type="molecule type" value="Genomic_DNA"/>
</dbReference>
<feature type="chain" id="PRO_5003389147" evidence="1">
    <location>
        <begin position="41"/>
        <end position="245"/>
    </location>
</feature>
<dbReference type="InterPro" id="IPR043708">
    <property type="entry name" value="DUF5648"/>
</dbReference>